<reference evidence="2 3" key="1">
    <citation type="journal article" date="2015" name="Genome Biol. Evol.">
        <title>Phylogenomic analyses indicate that early fungi evolved digesting cell walls of algal ancestors of land plants.</title>
        <authorList>
            <person name="Chang Y."/>
            <person name="Wang S."/>
            <person name="Sekimoto S."/>
            <person name="Aerts A.L."/>
            <person name="Choi C."/>
            <person name="Clum A."/>
            <person name="LaButti K.M."/>
            <person name="Lindquist E.A."/>
            <person name="Yee Ngan C."/>
            <person name="Ohm R.A."/>
            <person name="Salamov A.A."/>
            <person name="Grigoriev I.V."/>
            <person name="Spatafora J.W."/>
            <person name="Berbee M.L."/>
        </authorList>
    </citation>
    <scope>NUCLEOTIDE SEQUENCE [LARGE SCALE GENOMIC DNA]</scope>
    <source>
        <strain evidence="2 3">JEL478</strain>
    </source>
</reference>
<gene>
    <name evidence="2" type="ORF">M427DRAFT_99632</name>
</gene>
<dbReference type="GO" id="GO:0060963">
    <property type="term" value="P:positive regulation of ribosomal protein gene transcription by RNA polymerase II"/>
    <property type="evidence" value="ECO:0007669"/>
    <property type="project" value="TreeGrafter"/>
</dbReference>
<sequence>MVKYSLNCSIQTVPDDWAEYVDGYAGGPPIKEMESRFGAKWKPELRDTQLFLRRKAVYDDVTVLALS</sequence>
<keyword evidence="3" id="KW-1185">Reference proteome</keyword>
<dbReference type="Proteomes" id="UP000070544">
    <property type="component" value="Unassembled WGS sequence"/>
</dbReference>
<protein>
    <recommendedName>
        <fullName evidence="1">Transcription activator GCR1-like domain-containing protein</fullName>
    </recommendedName>
</protein>
<evidence type="ECO:0000259" key="1">
    <source>
        <dbReference type="Pfam" id="PF12550"/>
    </source>
</evidence>
<dbReference type="InterPro" id="IPR052146">
    <property type="entry name" value="HOT1"/>
</dbReference>
<name>A0A139ACD5_GONPJ</name>
<dbReference type="AlphaFoldDB" id="A0A139ACD5"/>
<accession>A0A139ACD5</accession>
<dbReference type="OrthoDB" id="428577at2759"/>
<dbReference type="PANTHER" id="PTHR37784:SF2">
    <property type="entry name" value="HIGH-OSMOLARITY-INDUCED TRANSCRIPTION PROTEIN 1"/>
    <property type="match status" value="1"/>
</dbReference>
<dbReference type="InterPro" id="IPR022210">
    <property type="entry name" value="TF_GCR1-like"/>
</dbReference>
<evidence type="ECO:0000313" key="2">
    <source>
        <dbReference type="EMBL" id="KXS14476.1"/>
    </source>
</evidence>
<dbReference type="EMBL" id="KQ965769">
    <property type="protein sequence ID" value="KXS14476.1"/>
    <property type="molecule type" value="Genomic_DNA"/>
</dbReference>
<proteinExistence type="predicted"/>
<feature type="domain" description="Transcription activator GCR1-like" evidence="1">
    <location>
        <begin position="4"/>
        <end position="62"/>
    </location>
</feature>
<evidence type="ECO:0000313" key="3">
    <source>
        <dbReference type="Proteomes" id="UP000070544"/>
    </source>
</evidence>
<organism evidence="2 3">
    <name type="scientific">Gonapodya prolifera (strain JEL478)</name>
    <name type="common">Monoblepharis prolifera</name>
    <dbReference type="NCBI Taxonomy" id="1344416"/>
    <lineage>
        <taxon>Eukaryota</taxon>
        <taxon>Fungi</taxon>
        <taxon>Fungi incertae sedis</taxon>
        <taxon>Chytridiomycota</taxon>
        <taxon>Chytridiomycota incertae sedis</taxon>
        <taxon>Monoblepharidomycetes</taxon>
        <taxon>Monoblepharidales</taxon>
        <taxon>Gonapodyaceae</taxon>
        <taxon>Gonapodya</taxon>
    </lineage>
</organism>
<dbReference type="Pfam" id="PF12550">
    <property type="entry name" value="GCR1_C"/>
    <property type="match status" value="1"/>
</dbReference>
<dbReference type="GO" id="GO:0000978">
    <property type="term" value="F:RNA polymerase II cis-regulatory region sequence-specific DNA binding"/>
    <property type="evidence" value="ECO:0007669"/>
    <property type="project" value="TreeGrafter"/>
</dbReference>
<dbReference type="PANTHER" id="PTHR37784">
    <property type="entry name" value="PROTEIN MSN1"/>
    <property type="match status" value="1"/>
</dbReference>
<dbReference type="GO" id="GO:0000981">
    <property type="term" value="F:DNA-binding transcription factor activity, RNA polymerase II-specific"/>
    <property type="evidence" value="ECO:0007669"/>
    <property type="project" value="TreeGrafter"/>
</dbReference>